<proteinExistence type="predicted"/>
<keyword evidence="1" id="KW-0732">Signal</keyword>
<feature type="signal peptide" evidence="1">
    <location>
        <begin position="1"/>
        <end position="18"/>
    </location>
</feature>
<evidence type="ECO:0000313" key="3">
    <source>
        <dbReference type="Proteomes" id="UP000177905"/>
    </source>
</evidence>
<evidence type="ECO:0000313" key="2">
    <source>
        <dbReference type="EMBL" id="OGC14452.1"/>
    </source>
</evidence>
<dbReference type="EMBL" id="MEUA01000037">
    <property type="protein sequence ID" value="OGC14452.1"/>
    <property type="molecule type" value="Genomic_DNA"/>
</dbReference>
<dbReference type="Proteomes" id="UP000177905">
    <property type="component" value="Unassembled WGS sequence"/>
</dbReference>
<organism evidence="2 3">
    <name type="scientific">candidate division WOR-1 bacterium RIFOXYB2_FULL_36_35</name>
    <dbReference type="NCBI Taxonomy" id="1802578"/>
    <lineage>
        <taxon>Bacteria</taxon>
        <taxon>Bacillati</taxon>
        <taxon>Saganbacteria</taxon>
    </lineage>
</organism>
<reference evidence="2 3" key="1">
    <citation type="journal article" date="2016" name="Nat. Commun.">
        <title>Thousands of microbial genomes shed light on interconnected biogeochemical processes in an aquifer system.</title>
        <authorList>
            <person name="Anantharaman K."/>
            <person name="Brown C.T."/>
            <person name="Hug L.A."/>
            <person name="Sharon I."/>
            <person name="Castelle C.J."/>
            <person name="Probst A.J."/>
            <person name="Thomas B.C."/>
            <person name="Singh A."/>
            <person name="Wilkins M.J."/>
            <person name="Karaoz U."/>
            <person name="Brodie E.L."/>
            <person name="Williams K.H."/>
            <person name="Hubbard S.S."/>
            <person name="Banfield J.F."/>
        </authorList>
    </citation>
    <scope>NUCLEOTIDE SEQUENCE [LARGE SCALE GENOMIC DNA]</scope>
</reference>
<dbReference type="AlphaFoldDB" id="A0A1F4S1Z6"/>
<dbReference type="InterPro" id="IPR008979">
    <property type="entry name" value="Galactose-bd-like_sf"/>
</dbReference>
<sequence>MKKIVFCLLVSLSVFALAGAPFAKMTFYLIDNFEDNSFSNKWYVFDNVEGTLVDNPGLDIEDSVSEACGEKSLKLIGKTNNWYVGGMGTLLEVDGMDYSRIVIDVYGSSNFGKIKLELFEKEKDKVDQKGNLSETKWVVEIPVLGEGFTRYSVPFSSFYSEDTKDSGKVVFHGRQGGNISKLQAIFVASSKEGEFDCMVDNLMFTF</sequence>
<comment type="caution">
    <text evidence="2">The sequence shown here is derived from an EMBL/GenBank/DDBJ whole genome shotgun (WGS) entry which is preliminary data.</text>
</comment>
<dbReference type="SUPFAM" id="SSF49785">
    <property type="entry name" value="Galactose-binding domain-like"/>
    <property type="match status" value="1"/>
</dbReference>
<protein>
    <recommendedName>
        <fullName evidence="4">NADH:ubiquinone oxidoreductase intermediate-associated protein 30 domain-containing protein</fullName>
    </recommendedName>
</protein>
<gene>
    <name evidence="2" type="ORF">A2290_08515</name>
</gene>
<accession>A0A1F4S1Z6</accession>
<name>A0A1F4S1Z6_UNCSA</name>
<evidence type="ECO:0000256" key="1">
    <source>
        <dbReference type="SAM" id="SignalP"/>
    </source>
</evidence>
<evidence type="ECO:0008006" key="4">
    <source>
        <dbReference type="Google" id="ProtNLM"/>
    </source>
</evidence>
<feature type="chain" id="PRO_5009514353" description="NADH:ubiquinone oxidoreductase intermediate-associated protein 30 domain-containing protein" evidence="1">
    <location>
        <begin position="19"/>
        <end position="206"/>
    </location>
</feature>